<dbReference type="RefSeq" id="WP_345584558.1">
    <property type="nucleotide sequence ID" value="NZ_BAABLV010000066.1"/>
</dbReference>
<evidence type="ECO:0000313" key="3">
    <source>
        <dbReference type="EMBL" id="GAA4909734.1"/>
    </source>
</evidence>
<protein>
    <submittedName>
        <fullName evidence="3">ATPase, T2SS/T4P/T4SS family</fullName>
    </submittedName>
</protein>
<dbReference type="Proteomes" id="UP001501521">
    <property type="component" value="Unassembled WGS sequence"/>
</dbReference>
<keyword evidence="4" id="KW-1185">Reference proteome</keyword>
<dbReference type="SUPFAM" id="SSF52540">
    <property type="entry name" value="P-loop containing nucleoside triphosphate hydrolases"/>
    <property type="match status" value="1"/>
</dbReference>
<dbReference type="Gene3D" id="3.40.50.300">
    <property type="entry name" value="P-loop containing nucleotide triphosphate hydrolases"/>
    <property type="match status" value="1"/>
</dbReference>
<dbReference type="InterPro" id="IPR027417">
    <property type="entry name" value="P-loop_NTPase"/>
</dbReference>
<evidence type="ECO:0000259" key="2">
    <source>
        <dbReference type="Pfam" id="PF00437"/>
    </source>
</evidence>
<evidence type="ECO:0000313" key="4">
    <source>
        <dbReference type="Proteomes" id="UP001501521"/>
    </source>
</evidence>
<comment type="similarity">
    <text evidence="1">Belongs to the GSP E family.</text>
</comment>
<name>A0ABP9FMW3_9ACTN</name>
<dbReference type="EMBL" id="BAABLV010000066">
    <property type="protein sequence ID" value="GAA4909734.1"/>
    <property type="molecule type" value="Genomic_DNA"/>
</dbReference>
<evidence type="ECO:0000256" key="1">
    <source>
        <dbReference type="ARBA" id="ARBA00006611"/>
    </source>
</evidence>
<dbReference type="InterPro" id="IPR050921">
    <property type="entry name" value="T4SS_GSP_E_ATPase"/>
</dbReference>
<dbReference type="Gene3D" id="3.30.450.380">
    <property type="match status" value="1"/>
</dbReference>
<dbReference type="PANTHER" id="PTHR30486">
    <property type="entry name" value="TWITCHING MOTILITY PROTEIN PILT"/>
    <property type="match status" value="1"/>
</dbReference>
<sequence length="517" mass="57103">MTQPIPLEDFEFFRDDWNRLDRATGPLPAAVPGEENLTPLARVTVHELPPTWTQAPKRGAKRPQHTFGPPPAYVDEVWDQSDLDWSQIKALRVAATNAIAEQRTPNFTEEEEHALGRRVIADLVDRLIADEMSRGQQADDVKAGKIRRAVFDALFGLGRLQPLVDSKWIENIEMHGCDVVHVELKDGTMCDGPAVADSDEELIADLQFWASRSREHPRPFSPATPEMNLPLGESARLAAFAWVTLRPMVTIRLHGMVDVDFDDLIAKETLTPLAANFLTAVVRAGETIVVSGAQGAGKTTLCRALCAALPPSERIITFETDRELHLEQMPNKHPRVFGIEARQGQGEFRPDGREAGRFELSEALIGSLRHNADRLLVGEVRGGEIMAMIQAMQGGRGSISTTHARSARDTYNKLVTCCLEVPGVSEVYATRTIASAINYVAFIKKVNVAAKGERVKRVRRVTEIIAIELTADGVSFSDIFKDDGTGVARAHTVPPYVEDLVEAGFDYDGFVRERELS</sequence>
<dbReference type="PANTHER" id="PTHR30486:SF6">
    <property type="entry name" value="TYPE IV PILUS RETRACTATION ATPASE PILT"/>
    <property type="match status" value="1"/>
</dbReference>
<gene>
    <name evidence="3" type="ORF">GCM10025789_31250</name>
</gene>
<dbReference type="Pfam" id="PF00437">
    <property type="entry name" value="T2SSE"/>
    <property type="match status" value="1"/>
</dbReference>
<accession>A0ABP9FMW3</accession>
<dbReference type="InterPro" id="IPR001482">
    <property type="entry name" value="T2SS/T4SS_dom"/>
</dbReference>
<organism evidence="3 4">
    <name type="scientific">Tessaracoccus lubricantis</name>
    <dbReference type="NCBI Taxonomy" id="545543"/>
    <lineage>
        <taxon>Bacteria</taxon>
        <taxon>Bacillati</taxon>
        <taxon>Actinomycetota</taxon>
        <taxon>Actinomycetes</taxon>
        <taxon>Propionibacteriales</taxon>
        <taxon>Propionibacteriaceae</taxon>
        <taxon>Tessaracoccus</taxon>
    </lineage>
</organism>
<feature type="domain" description="Bacterial type II secretion system protein E" evidence="2">
    <location>
        <begin position="247"/>
        <end position="441"/>
    </location>
</feature>
<reference evidence="4" key="1">
    <citation type="journal article" date="2019" name="Int. J. Syst. Evol. Microbiol.">
        <title>The Global Catalogue of Microorganisms (GCM) 10K type strain sequencing project: providing services to taxonomists for standard genome sequencing and annotation.</title>
        <authorList>
            <consortium name="The Broad Institute Genomics Platform"/>
            <consortium name="The Broad Institute Genome Sequencing Center for Infectious Disease"/>
            <person name="Wu L."/>
            <person name="Ma J."/>
        </authorList>
    </citation>
    <scope>NUCLEOTIDE SEQUENCE [LARGE SCALE GENOMIC DNA]</scope>
    <source>
        <strain evidence="4">JCM 19125</strain>
    </source>
</reference>
<dbReference type="CDD" id="cd01130">
    <property type="entry name" value="VirB11-like_ATPase"/>
    <property type="match status" value="1"/>
</dbReference>
<proteinExistence type="inferred from homology"/>
<comment type="caution">
    <text evidence="3">The sequence shown here is derived from an EMBL/GenBank/DDBJ whole genome shotgun (WGS) entry which is preliminary data.</text>
</comment>